<dbReference type="GO" id="GO:0006310">
    <property type="term" value="P:DNA recombination"/>
    <property type="evidence" value="ECO:0007669"/>
    <property type="project" value="UniProtKB-KW"/>
</dbReference>
<dbReference type="AlphaFoldDB" id="A0A1V1NYY9"/>
<sequence>MKDLLYCFLESKKAAGYKYREEERMLFVLDKFLNTTLSQEDPVINCDIVRQYIAKWGNESDTTRMHRLSLLRQFCLFLSFDDPRTFVPPRRFMGIKRCVFTPRILSRIECKKFVESCCTFPNSYNSPLRGIVLGTALLTLFFTGLRAGEALRLTIQDVDLCSSILHIRDSKFGKFRYVPISHDVRDRLFLCKEKITQKIGNRNLCDPFFCTSTGLSYSISALRVAFKQVISRSGIAIEGNIRMHDLRHNAAMLRMLLWYEEGVNLEAKLPILATYMGHKNLLSTQKYLHLTKELLIP</sequence>
<evidence type="ECO:0000313" key="5">
    <source>
        <dbReference type="EMBL" id="ETR67842.1"/>
    </source>
</evidence>
<evidence type="ECO:0000313" key="6">
    <source>
        <dbReference type="Proteomes" id="UP000189670"/>
    </source>
</evidence>
<dbReference type="Gene3D" id="1.10.443.10">
    <property type="entry name" value="Intergrase catalytic core"/>
    <property type="match status" value="1"/>
</dbReference>
<proteinExistence type="inferred from homology"/>
<evidence type="ECO:0000256" key="2">
    <source>
        <dbReference type="ARBA" id="ARBA00023125"/>
    </source>
</evidence>
<keyword evidence="3" id="KW-0233">DNA recombination</keyword>
<dbReference type="PANTHER" id="PTHR30349:SF41">
    <property type="entry name" value="INTEGRASE_RECOMBINASE PROTEIN MJ0367-RELATED"/>
    <property type="match status" value="1"/>
</dbReference>
<dbReference type="GO" id="GO:0015074">
    <property type="term" value="P:DNA integration"/>
    <property type="evidence" value="ECO:0007669"/>
    <property type="project" value="InterPro"/>
</dbReference>
<comment type="similarity">
    <text evidence="1">Belongs to the 'phage' integrase family.</text>
</comment>
<feature type="non-terminal residue" evidence="5">
    <location>
        <position position="297"/>
    </location>
</feature>
<evidence type="ECO:0000256" key="1">
    <source>
        <dbReference type="ARBA" id="ARBA00008857"/>
    </source>
</evidence>
<dbReference type="EMBL" id="ATBP01001190">
    <property type="protein sequence ID" value="ETR67842.1"/>
    <property type="molecule type" value="Genomic_DNA"/>
</dbReference>
<dbReference type="PROSITE" id="PS51898">
    <property type="entry name" value="TYR_RECOMBINASE"/>
    <property type="match status" value="1"/>
</dbReference>
<protein>
    <submittedName>
        <fullName evidence="5">Integrase/recombinase</fullName>
    </submittedName>
</protein>
<dbReference type="SUPFAM" id="SSF56349">
    <property type="entry name" value="DNA breaking-rejoining enzymes"/>
    <property type="match status" value="1"/>
</dbReference>
<dbReference type="GO" id="GO:0003677">
    <property type="term" value="F:DNA binding"/>
    <property type="evidence" value="ECO:0007669"/>
    <property type="project" value="UniProtKB-KW"/>
</dbReference>
<dbReference type="InterPro" id="IPR002104">
    <property type="entry name" value="Integrase_catalytic"/>
</dbReference>
<dbReference type="InterPro" id="IPR050090">
    <property type="entry name" value="Tyrosine_recombinase_XerCD"/>
</dbReference>
<comment type="caution">
    <text evidence="5">The sequence shown here is derived from an EMBL/GenBank/DDBJ whole genome shotgun (WGS) entry which is preliminary data.</text>
</comment>
<keyword evidence="2" id="KW-0238">DNA-binding</keyword>
<dbReference type="Proteomes" id="UP000189670">
    <property type="component" value="Unassembled WGS sequence"/>
</dbReference>
<gene>
    <name evidence="5" type="ORF">OMM_11156</name>
</gene>
<accession>A0A1V1NYY9</accession>
<reference evidence="6" key="1">
    <citation type="submission" date="2012-11" db="EMBL/GenBank/DDBJ databases">
        <authorList>
            <person name="Lucero-Rivera Y.E."/>
            <person name="Tovar-Ramirez D."/>
        </authorList>
    </citation>
    <scope>NUCLEOTIDE SEQUENCE [LARGE SCALE GENOMIC DNA]</scope>
    <source>
        <strain evidence="6">Araruama</strain>
    </source>
</reference>
<organism evidence="5 6">
    <name type="scientific">Candidatus Magnetoglobus multicellularis str. Araruama</name>
    <dbReference type="NCBI Taxonomy" id="890399"/>
    <lineage>
        <taxon>Bacteria</taxon>
        <taxon>Pseudomonadati</taxon>
        <taxon>Thermodesulfobacteriota</taxon>
        <taxon>Desulfobacteria</taxon>
        <taxon>Desulfobacterales</taxon>
        <taxon>Desulfobacteraceae</taxon>
        <taxon>Candidatus Magnetoglobus</taxon>
    </lineage>
</organism>
<dbReference type="InterPro" id="IPR013762">
    <property type="entry name" value="Integrase-like_cat_sf"/>
</dbReference>
<dbReference type="PANTHER" id="PTHR30349">
    <property type="entry name" value="PHAGE INTEGRASE-RELATED"/>
    <property type="match status" value="1"/>
</dbReference>
<feature type="domain" description="Tyr recombinase" evidence="4">
    <location>
        <begin position="100"/>
        <end position="297"/>
    </location>
</feature>
<evidence type="ECO:0000256" key="3">
    <source>
        <dbReference type="ARBA" id="ARBA00023172"/>
    </source>
</evidence>
<name>A0A1V1NYY9_9BACT</name>
<dbReference type="InterPro" id="IPR011010">
    <property type="entry name" value="DNA_brk_join_enz"/>
</dbReference>
<dbReference type="Pfam" id="PF00589">
    <property type="entry name" value="Phage_integrase"/>
    <property type="match status" value="1"/>
</dbReference>
<evidence type="ECO:0000259" key="4">
    <source>
        <dbReference type="PROSITE" id="PS51898"/>
    </source>
</evidence>